<dbReference type="SUPFAM" id="SSF56281">
    <property type="entry name" value="Metallo-hydrolase/oxidoreductase"/>
    <property type="match status" value="1"/>
</dbReference>
<dbReference type="Pfam" id="PF00753">
    <property type="entry name" value="Lactamase_B"/>
    <property type="match status" value="1"/>
</dbReference>
<feature type="domain" description="Metallo-beta-lactamase" evidence="6">
    <location>
        <begin position="34"/>
        <end position="232"/>
    </location>
</feature>
<keyword evidence="3" id="KW-0479">Metal-binding</keyword>
<evidence type="ECO:0000313" key="8">
    <source>
        <dbReference type="Proteomes" id="UP001500842"/>
    </source>
</evidence>
<dbReference type="EMBL" id="BAAAOR010000014">
    <property type="protein sequence ID" value="GAA1513029.1"/>
    <property type="molecule type" value="Genomic_DNA"/>
</dbReference>
<evidence type="ECO:0000256" key="3">
    <source>
        <dbReference type="ARBA" id="ARBA00022723"/>
    </source>
</evidence>
<evidence type="ECO:0000313" key="7">
    <source>
        <dbReference type="EMBL" id="GAA1513029.1"/>
    </source>
</evidence>
<dbReference type="CDD" id="cd07729">
    <property type="entry name" value="AHL_lactonase_MBL-fold"/>
    <property type="match status" value="1"/>
</dbReference>
<gene>
    <name evidence="7" type="ORF">GCM10009788_16930</name>
</gene>
<dbReference type="InterPro" id="IPR001279">
    <property type="entry name" value="Metallo-B-lactamas"/>
</dbReference>
<dbReference type="InterPro" id="IPR051013">
    <property type="entry name" value="MBL_superfamily_lactonases"/>
</dbReference>
<comment type="caution">
    <text evidence="7">The sequence shown here is derived from an EMBL/GenBank/DDBJ whole genome shotgun (WGS) entry which is preliminary data.</text>
</comment>
<keyword evidence="4" id="KW-0378">Hydrolase</keyword>
<evidence type="ECO:0000256" key="2">
    <source>
        <dbReference type="ARBA" id="ARBA00007749"/>
    </source>
</evidence>
<comment type="similarity">
    <text evidence="2">Belongs to the metallo-beta-lactamase superfamily.</text>
</comment>
<reference evidence="7 8" key="1">
    <citation type="journal article" date="2019" name="Int. J. Syst. Evol. Microbiol.">
        <title>The Global Catalogue of Microorganisms (GCM) 10K type strain sequencing project: providing services to taxonomists for standard genome sequencing and annotation.</title>
        <authorList>
            <consortium name="The Broad Institute Genomics Platform"/>
            <consortium name="The Broad Institute Genome Sequencing Center for Infectious Disease"/>
            <person name="Wu L."/>
            <person name="Ma J."/>
        </authorList>
    </citation>
    <scope>NUCLEOTIDE SEQUENCE [LARGE SCALE GENOMIC DNA]</scope>
    <source>
        <strain evidence="7 8">JCM 14942</strain>
    </source>
</reference>
<evidence type="ECO:0000256" key="1">
    <source>
        <dbReference type="ARBA" id="ARBA00001947"/>
    </source>
</evidence>
<organism evidence="7 8">
    <name type="scientific">Nocardioides humi</name>
    <dbReference type="NCBI Taxonomy" id="449461"/>
    <lineage>
        <taxon>Bacteria</taxon>
        <taxon>Bacillati</taxon>
        <taxon>Actinomycetota</taxon>
        <taxon>Actinomycetes</taxon>
        <taxon>Propionibacteriales</taxon>
        <taxon>Nocardioidaceae</taxon>
        <taxon>Nocardioides</taxon>
    </lineage>
</organism>
<dbReference type="PANTHER" id="PTHR42978:SF7">
    <property type="entry name" value="METALLO-HYDROLASE RV2300C-RELATED"/>
    <property type="match status" value="1"/>
</dbReference>
<protein>
    <submittedName>
        <fullName evidence="7">N-acyl homoserine lactonase family protein</fullName>
    </submittedName>
</protein>
<dbReference type="Proteomes" id="UP001500842">
    <property type="component" value="Unassembled WGS sequence"/>
</dbReference>
<dbReference type="InterPro" id="IPR036866">
    <property type="entry name" value="RibonucZ/Hydroxyglut_hydro"/>
</dbReference>
<comment type="cofactor">
    <cofactor evidence="1">
        <name>Zn(2+)</name>
        <dbReference type="ChEBI" id="CHEBI:29105"/>
    </cofactor>
</comment>
<keyword evidence="8" id="KW-1185">Reference proteome</keyword>
<evidence type="ECO:0000256" key="5">
    <source>
        <dbReference type="ARBA" id="ARBA00022833"/>
    </source>
</evidence>
<sequence length="255" mass="27724">MSAEIYAIRYSSREAQAHEHFYRAAPCHGDMPMAYYVWLVRTEQATVLLDTGFTAAKSEALGRPYHGAPLETAAELGAGRIDHLVLSHLHFDHTGHIGEVADATVHIQQREMQFWLGRHAGVGEYAALCDPDDLSALVHANVAGRLRWLDGDADLVPGVTLHLVGGHTPGSQVVRVETDRGPVVLAADASHFYANYENRAPYAIAHTLPLMYDAFERLAELAGPEGLVIPGHDPLVMERFPSAGPGLEGRAVRIA</sequence>
<dbReference type="Gene3D" id="3.60.15.10">
    <property type="entry name" value="Ribonuclease Z/Hydroxyacylglutathione hydrolase-like"/>
    <property type="match status" value="1"/>
</dbReference>
<name>A0ABN2A814_9ACTN</name>
<evidence type="ECO:0000259" key="6">
    <source>
        <dbReference type="SMART" id="SM00849"/>
    </source>
</evidence>
<proteinExistence type="inferred from homology"/>
<dbReference type="SMART" id="SM00849">
    <property type="entry name" value="Lactamase_B"/>
    <property type="match status" value="1"/>
</dbReference>
<dbReference type="RefSeq" id="WP_344111753.1">
    <property type="nucleotide sequence ID" value="NZ_BAAAOR010000014.1"/>
</dbReference>
<dbReference type="PANTHER" id="PTHR42978">
    <property type="entry name" value="QUORUM-QUENCHING LACTONASE YTNP-RELATED-RELATED"/>
    <property type="match status" value="1"/>
</dbReference>
<keyword evidence="5" id="KW-0862">Zinc</keyword>
<accession>A0ABN2A814</accession>
<evidence type="ECO:0000256" key="4">
    <source>
        <dbReference type="ARBA" id="ARBA00022801"/>
    </source>
</evidence>